<dbReference type="FunFam" id="3.30.70.580:FF:000001">
    <property type="entry name" value="tRNA pseudouridine synthase A"/>
    <property type="match status" value="1"/>
</dbReference>
<dbReference type="InterPro" id="IPR020095">
    <property type="entry name" value="PsdUridine_synth_TruA_C"/>
</dbReference>
<dbReference type="Gene3D" id="3.30.70.660">
    <property type="entry name" value="Pseudouridine synthase I, catalytic domain, C-terminal subdomain"/>
    <property type="match status" value="1"/>
</dbReference>
<dbReference type="PANTHER" id="PTHR11142:SF0">
    <property type="entry name" value="TRNA PSEUDOURIDINE SYNTHASE-LIKE 1"/>
    <property type="match status" value="1"/>
</dbReference>
<evidence type="ECO:0000256" key="2">
    <source>
        <dbReference type="ARBA" id="ARBA00022694"/>
    </source>
</evidence>
<gene>
    <name evidence="5" type="primary">truA</name>
    <name evidence="5" type="ORF">DF3PB_1090016</name>
</gene>
<dbReference type="InterPro" id="IPR001406">
    <property type="entry name" value="PsdUridine_synth_TruA"/>
</dbReference>
<dbReference type="PANTHER" id="PTHR11142">
    <property type="entry name" value="PSEUDOURIDYLATE SYNTHASE"/>
    <property type="match status" value="1"/>
</dbReference>
<feature type="domain" description="Pseudouridine synthase I TruA alpha/beta" evidence="4">
    <location>
        <begin position="14"/>
        <end position="110"/>
    </location>
</feature>
<evidence type="ECO:0000256" key="1">
    <source>
        <dbReference type="ARBA" id="ARBA00009375"/>
    </source>
</evidence>
<evidence type="ECO:0000259" key="4">
    <source>
        <dbReference type="Pfam" id="PF01416"/>
    </source>
</evidence>
<dbReference type="EC" id="5.4.99.12" evidence="5"/>
<organism evidence="5">
    <name type="scientific">metagenome</name>
    <dbReference type="NCBI Taxonomy" id="256318"/>
    <lineage>
        <taxon>unclassified sequences</taxon>
        <taxon>metagenomes</taxon>
    </lineage>
</organism>
<dbReference type="GO" id="GO:0003723">
    <property type="term" value="F:RNA binding"/>
    <property type="evidence" value="ECO:0007669"/>
    <property type="project" value="InterPro"/>
</dbReference>
<dbReference type="AlphaFoldDB" id="A0A380T9Y8"/>
<dbReference type="InterPro" id="IPR020097">
    <property type="entry name" value="PsdUridine_synth_TruA_a/b_dom"/>
</dbReference>
<feature type="domain" description="Pseudouridine synthase I TruA alpha/beta" evidence="4">
    <location>
        <begin position="148"/>
        <end position="250"/>
    </location>
</feature>
<evidence type="ECO:0000313" key="5">
    <source>
        <dbReference type="EMBL" id="SUS03696.1"/>
    </source>
</evidence>
<dbReference type="GO" id="GO:0160147">
    <property type="term" value="F:tRNA pseudouridine(38-40) synthase activity"/>
    <property type="evidence" value="ECO:0007669"/>
    <property type="project" value="UniProtKB-EC"/>
</dbReference>
<dbReference type="SUPFAM" id="SSF55120">
    <property type="entry name" value="Pseudouridine synthase"/>
    <property type="match status" value="1"/>
</dbReference>
<keyword evidence="3 5" id="KW-0413">Isomerase</keyword>
<dbReference type="NCBIfam" id="TIGR00071">
    <property type="entry name" value="hisT_truA"/>
    <property type="match status" value="1"/>
</dbReference>
<keyword evidence="2" id="KW-0819">tRNA processing</keyword>
<comment type="similarity">
    <text evidence="1">Belongs to the tRNA pseudouridine synthase TruA family.</text>
</comment>
<dbReference type="Pfam" id="PF01416">
    <property type="entry name" value="PseudoU_synth_1"/>
    <property type="match status" value="2"/>
</dbReference>
<protein>
    <submittedName>
        <fullName evidence="5">tRNA pseudouridine synthase A</fullName>
        <ecNumber evidence="5">5.4.99.12</ecNumber>
    </submittedName>
</protein>
<sequence length="250" mass="28626">MVKPPPVSRWKCVVAYDGGPFNGWQSQEGGNTIQDLIEKQLKRIFDRQIRIEGSGRTDSGVHAHAQVFHFDAAWTHGPEKLRKALHTGLPRSIRLKSIRRVRADFHARFDAKGKIYRYHLNLGEADPFEVNYCWSLNRELDWPAVQAAAKIMRGKHDFWAFSGENDRTYETTVRHLRRLDVKRAGRRVTFTFEADGFLYKMVRSLTGALVNVGLGKLTPAEVADLLKSRRRIPTVVTAPPQGLFMVRVIY</sequence>
<dbReference type="GO" id="GO:0031119">
    <property type="term" value="P:tRNA pseudouridine synthesis"/>
    <property type="evidence" value="ECO:0007669"/>
    <property type="project" value="TreeGrafter"/>
</dbReference>
<dbReference type="EMBL" id="UIDG01000012">
    <property type="protein sequence ID" value="SUS03696.1"/>
    <property type="molecule type" value="Genomic_DNA"/>
</dbReference>
<proteinExistence type="inferred from homology"/>
<reference evidence="5" key="1">
    <citation type="submission" date="2018-07" db="EMBL/GenBank/DDBJ databases">
        <authorList>
            <person name="Quirk P.G."/>
            <person name="Krulwich T.A."/>
        </authorList>
    </citation>
    <scope>NUCLEOTIDE SEQUENCE</scope>
</reference>
<accession>A0A380T9Y8</accession>
<dbReference type="HAMAP" id="MF_00171">
    <property type="entry name" value="TruA"/>
    <property type="match status" value="1"/>
</dbReference>
<dbReference type="InterPro" id="IPR020103">
    <property type="entry name" value="PsdUridine_synth_cat_dom_sf"/>
</dbReference>
<dbReference type="Gene3D" id="3.30.70.580">
    <property type="entry name" value="Pseudouridine synthase I, catalytic domain, N-terminal subdomain"/>
    <property type="match status" value="1"/>
</dbReference>
<evidence type="ECO:0000256" key="3">
    <source>
        <dbReference type="ARBA" id="ARBA00023235"/>
    </source>
</evidence>
<dbReference type="CDD" id="cd02570">
    <property type="entry name" value="PseudoU_synth_EcTruA"/>
    <property type="match status" value="1"/>
</dbReference>
<name>A0A380T9Y8_9ZZZZ</name>
<dbReference type="InterPro" id="IPR020094">
    <property type="entry name" value="TruA/RsuA/RluB/E/F_N"/>
</dbReference>
<dbReference type="PIRSF" id="PIRSF001430">
    <property type="entry name" value="tRNA_psdUrid_synth"/>
    <property type="match status" value="1"/>
</dbReference>